<dbReference type="Pfam" id="PF21787">
    <property type="entry name" value="TNP-like_RNaseH_N"/>
    <property type="match status" value="1"/>
</dbReference>
<feature type="domain" description="Transposable element P transposase-like RNase H" evidence="1">
    <location>
        <begin position="1"/>
        <end position="100"/>
    </location>
</feature>
<evidence type="ECO:0000313" key="3">
    <source>
        <dbReference type="Proteomes" id="UP001430953"/>
    </source>
</evidence>
<name>A0AAW2GLT8_9HYME</name>
<accession>A0AAW2GLT8</accession>
<dbReference type="Proteomes" id="UP001430953">
    <property type="component" value="Unassembled WGS sequence"/>
</dbReference>
<keyword evidence="3" id="KW-1185">Reference proteome</keyword>
<dbReference type="InterPro" id="IPR048365">
    <property type="entry name" value="TNP-like_RNaseH_N"/>
</dbReference>
<dbReference type="EMBL" id="JADYXP020000003">
    <property type="protein sequence ID" value="KAL0128440.1"/>
    <property type="molecule type" value="Genomic_DNA"/>
</dbReference>
<sequence length="143" mass="16502">MAIQPALTYNIKSNKIIGFEDWIKRRIRRFADHAIVFYIRCLASGHKMPVGYGFCNSATTSIQLSRCVKEWIECLQNCDFKPMVIVCEKGGPNIAAINMLIKDTRAQYLRHNKIMPMKNVFQVKKECIVSLYDYICTSLKRCA</sequence>
<evidence type="ECO:0000313" key="2">
    <source>
        <dbReference type="EMBL" id="KAL0128440.1"/>
    </source>
</evidence>
<comment type="caution">
    <text evidence="2">The sequence shown here is derived from an EMBL/GenBank/DDBJ whole genome shotgun (WGS) entry which is preliminary data.</text>
</comment>
<dbReference type="AlphaFoldDB" id="A0AAW2GLT8"/>
<protein>
    <recommendedName>
        <fullName evidence="1">Transposable element P transposase-like RNase H domain-containing protein</fullName>
    </recommendedName>
</protein>
<proteinExistence type="predicted"/>
<organism evidence="2 3">
    <name type="scientific">Cardiocondyla obscurior</name>
    <dbReference type="NCBI Taxonomy" id="286306"/>
    <lineage>
        <taxon>Eukaryota</taxon>
        <taxon>Metazoa</taxon>
        <taxon>Ecdysozoa</taxon>
        <taxon>Arthropoda</taxon>
        <taxon>Hexapoda</taxon>
        <taxon>Insecta</taxon>
        <taxon>Pterygota</taxon>
        <taxon>Neoptera</taxon>
        <taxon>Endopterygota</taxon>
        <taxon>Hymenoptera</taxon>
        <taxon>Apocrita</taxon>
        <taxon>Aculeata</taxon>
        <taxon>Formicoidea</taxon>
        <taxon>Formicidae</taxon>
        <taxon>Myrmicinae</taxon>
        <taxon>Cardiocondyla</taxon>
    </lineage>
</organism>
<evidence type="ECO:0000259" key="1">
    <source>
        <dbReference type="Pfam" id="PF21787"/>
    </source>
</evidence>
<gene>
    <name evidence="2" type="ORF">PUN28_003609</name>
</gene>
<reference evidence="2 3" key="1">
    <citation type="submission" date="2023-03" db="EMBL/GenBank/DDBJ databases">
        <title>High recombination rates correlate with genetic variation in Cardiocondyla obscurior ants.</title>
        <authorList>
            <person name="Errbii M."/>
        </authorList>
    </citation>
    <scope>NUCLEOTIDE SEQUENCE [LARGE SCALE GENOMIC DNA]</scope>
    <source>
        <strain evidence="2">Alpha-2009</strain>
        <tissue evidence="2">Whole body</tissue>
    </source>
</reference>